<evidence type="ECO:0000256" key="1">
    <source>
        <dbReference type="PROSITE-ProRule" id="PRU00023"/>
    </source>
</evidence>
<dbReference type="PROSITE" id="PS50088">
    <property type="entry name" value="ANK_REPEAT"/>
    <property type="match status" value="4"/>
</dbReference>
<dbReference type="InterPro" id="IPR036028">
    <property type="entry name" value="SH3-like_dom_sf"/>
</dbReference>
<dbReference type="Gene3D" id="2.30.30.40">
    <property type="entry name" value="SH3 Domains"/>
    <property type="match status" value="1"/>
</dbReference>
<organism evidence="3 4">
    <name type="scientific">Mya arenaria</name>
    <name type="common">Soft-shell clam</name>
    <dbReference type="NCBI Taxonomy" id="6604"/>
    <lineage>
        <taxon>Eukaryota</taxon>
        <taxon>Metazoa</taxon>
        <taxon>Spiralia</taxon>
        <taxon>Lophotrochozoa</taxon>
        <taxon>Mollusca</taxon>
        <taxon>Bivalvia</taxon>
        <taxon>Autobranchia</taxon>
        <taxon>Heteroconchia</taxon>
        <taxon>Euheterodonta</taxon>
        <taxon>Imparidentia</taxon>
        <taxon>Neoheterodontei</taxon>
        <taxon>Myida</taxon>
        <taxon>Myoidea</taxon>
        <taxon>Myidae</taxon>
        <taxon>Mya</taxon>
    </lineage>
</organism>
<reference evidence="3" key="1">
    <citation type="submission" date="2022-11" db="EMBL/GenBank/DDBJ databases">
        <title>Centuries of genome instability and evolution in soft-shell clam transmissible cancer (bioRxiv).</title>
        <authorList>
            <person name="Hart S.F.M."/>
            <person name="Yonemitsu M.A."/>
            <person name="Giersch R.M."/>
            <person name="Beal B.F."/>
            <person name="Arriagada G."/>
            <person name="Davis B.W."/>
            <person name="Ostrander E.A."/>
            <person name="Goff S.P."/>
            <person name="Metzger M.J."/>
        </authorList>
    </citation>
    <scope>NUCLEOTIDE SEQUENCE</scope>
    <source>
        <strain evidence="3">MELC-2E11</strain>
        <tissue evidence="3">Siphon/mantle</tissue>
    </source>
</reference>
<dbReference type="Proteomes" id="UP001164746">
    <property type="component" value="Chromosome 6"/>
</dbReference>
<evidence type="ECO:0000256" key="2">
    <source>
        <dbReference type="SAM" id="MobiDB-lite"/>
    </source>
</evidence>
<feature type="non-terminal residue" evidence="3">
    <location>
        <position position="414"/>
    </location>
</feature>
<dbReference type="Pfam" id="PF12796">
    <property type="entry name" value="Ank_2"/>
    <property type="match status" value="2"/>
</dbReference>
<dbReference type="InterPro" id="IPR036770">
    <property type="entry name" value="Ankyrin_rpt-contain_sf"/>
</dbReference>
<feature type="repeat" description="ANK" evidence="1">
    <location>
        <begin position="136"/>
        <end position="168"/>
    </location>
</feature>
<proteinExistence type="predicted"/>
<feature type="repeat" description="ANK" evidence="1">
    <location>
        <begin position="236"/>
        <end position="268"/>
    </location>
</feature>
<accession>A0ABY7EJS3</accession>
<dbReference type="InterPro" id="IPR002110">
    <property type="entry name" value="Ankyrin_rpt"/>
</dbReference>
<dbReference type="Gene3D" id="1.25.40.20">
    <property type="entry name" value="Ankyrin repeat-containing domain"/>
    <property type="match status" value="2"/>
</dbReference>
<dbReference type="EMBL" id="CP111017">
    <property type="protein sequence ID" value="WAR09031.1"/>
    <property type="molecule type" value="Genomic_DNA"/>
</dbReference>
<protein>
    <submittedName>
        <fullName evidence="3">SHAN3-like protein</fullName>
    </submittedName>
</protein>
<dbReference type="PROSITE" id="PS50297">
    <property type="entry name" value="ANK_REP_REGION"/>
    <property type="match status" value="2"/>
</dbReference>
<keyword evidence="1" id="KW-0040">ANK repeat</keyword>
<feature type="region of interest" description="Disordered" evidence="2">
    <location>
        <begin position="337"/>
        <end position="367"/>
    </location>
</feature>
<gene>
    <name evidence="3" type="ORF">MAR_018989</name>
</gene>
<keyword evidence="4" id="KW-1185">Reference proteome</keyword>
<name>A0ABY7EJS3_MYAAR</name>
<dbReference type="SUPFAM" id="SSF50044">
    <property type="entry name" value="SH3-domain"/>
    <property type="match status" value="1"/>
</dbReference>
<dbReference type="InterPro" id="IPR051569">
    <property type="entry name" value="SHANK"/>
</dbReference>
<sequence>DLKDALNYGLYMPPMNGRAGKFLDEERLLREYPLHGPIGFVEFKYKRRVYKLMHINARKLRQLHTKGVFRQCMDHIKQGNISKVNKMTTKGLDPNFHDSNGETPLSVATGLGKDKCREMIIALFSGGAHLDFRTRQGQTPIHKAVLNGNQTSVQALLDLGASTNYKDGKGLTPLYYSVLYGKNANCAEILLHERALIGCRDENGWCEVHQACKLGLVQHLEHLMFYGADLDVTNASGNTPLHICAVNNNEQCARILLFRGANKNISNYNNQTPQQVAMPTYSKRRPRLSMYDSTLSLISRSRSDPKLNISSAVNESHVISPPESMRSLPQHYNVYSDSGSYSASRGSDSPRSMSISSNSSGPVSSVTDTGFWEGSVNDREGWFPAHHVQEVRLRNKGEISLESLEGILGRDSGK</sequence>
<dbReference type="SMART" id="SM00248">
    <property type="entry name" value="ANK"/>
    <property type="match status" value="5"/>
</dbReference>
<dbReference type="PANTHER" id="PTHR24135:SF28">
    <property type="entry name" value="LD13733P"/>
    <property type="match status" value="1"/>
</dbReference>
<evidence type="ECO:0000313" key="4">
    <source>
        <dbReference type="Proteomes" id="UP001164746"/>
    </source>
</evidence>
<evidence type="ECO:0000313" key="3">
    <source>
        <dbReference type="EMBL" id="WAR09031.1"/>
    </source>
</evidence>
<dbReference type="PANTHER" id="PTHR24135">
    <property type="entry name" value="SH3 AND MULTIPLE ANKYRIN REPEAT DOMAINS PROTEIN"/>
    <property type="match status" value="1"/>
</dbReference>
<dbReference type="SUPFAM" id="SSF48403">
    <property type="entry name" value="Ankyrin repeat"/>
    <property type="match status" value="1"/>
</dbReference>
<feature type="compositionally biased region" description="Low complexity" evidence="2">
    <location>
        <begin position="337"/>
        <end position="365"/>
    </location>
</feature>
<feature type="repeat" description="ANK" evidence="1">
    <location>
        <begin position="100"/>
        <end position="135"/>
    </location>
</feature>
<feature type="repeat" description="ANK" evidence="1">
    <location>
        <begin position="203"/>
        <end position="235"/>
    </location>
</feature>